<reference evidence="1" key="2">
    <citation type="submission" date="2018-08" db="UniProtKB">
        <authorList>
            <consortium name="EnsemblPlants"/>
        </authorList>
    </citation>
    <scope>IDENTIFICATION</scope>
    <source>
        <strain evidence="1">Yugu1</strain>
    </source>
</reference>
<evidence type="ECO:0000313" key="1">
    <source>
        <dbReference type="EnsemblPlants" id="KQL24574"/>
    </source>
</evidence>
<dbReference type="Gramene" id="KQL24574">
    <property type="protein sequence ID" value="KQL24574"/>
    <property type="gene ID" value="SETIT_033501mg"/>
</dbReference>
<protein>
    <submittedName>
        <fullName evidence="1">Uncharacterized protein</fullName>
    </submittedName>
</protein>
<evidence type="ECO:0000313" key="2">
    <source>
        <dbReference type="Proteomes" id="UP000004995"/>
    </source>
</evidence>
<organism evidence="1 2">
    <name type="scientific">Setaria italica</name>
    <name type="common">Foxtail millet</name>
    <name type="synonym">Panicum italicum</name>
    <dbReference type="NCBI Taxonomy" id="4555"/>
    <lineage>
        <taxon>Eukaryota</taxon>
        <taxon>Viridiplantae</taxon>
        <taxon>Streptophyta</taxon>
        <taxon>Embryophyta</taxon>
        <taxon>Tracheophyta</taxon>
        <taxon>Spermatophyta</taxon>
        <taxon>Magnoliopsida</taxon>
        <taxon>Liliopsida</taxon>
        <taxon>Poales</taxon>
        <taxon>Poaceae</taxon>
        <taxon>PACMAD clade</taxon>
        <taxon>Panicoideae</taxon>
        <taxon>Panicodae</taxon>
        <taxon>Paniceae</taxon>
        <taxon>Cenchrinae</taxon>
        <taxon>Setaria</taxon>
    </lineage>
</organism>
<dbReference type="HOGENOM" id="CLU_3369327_0_0_1"/>
<proteinExistence type="predicted"/>
<keyword evidence="2" id="KW-1185">Reference proteome</keyword>
<accession>K4A3P8</accession>
<sequence>MPPVVAEIILSDGSTLRCQRKIIRTVINSFAIRLL</sequence>
<name>K4A3P8_SETIT</name>
<reference evidence="2" key="1">
    <citation type="journal article" date="2012" name="Nat. Biotechnol.">
        <title>Reference genome sequence of the model plant Setaria.</title>
        <authorList>
            <person name="Bennetzen J.L."/>
            <person name="Schmutz J."/>
            <person name="Wang H."/>
            <person name="Percifield R."/>
            <person name="Hawkins J."/>
            <person name="Pontaroli A.C."/>
            <person name="Estep M."/>
            <person name="Feng L."/>
            <person name="Vaughn J.N."/>
            <person name="Grimwood J."/>
            <person name="Jenkins J."/>
            <person name="Barry K."/>
            <person name="Lindquist E."/>
            <person name="Hellsten U."/>
            <person name="Deshpande S."/>
            <person name="Wang X."/>
            <person name="Wu X."/>
            <person name="Mitros T."/>
            <person name="Triplett J."/>
            <person name="Yang X."/>
            <person name="Ye C.Y."/>
            <person name="Mauro-Herrera M."/>
            <person name="Wang L."/>
            <person name="Li P."/>
            <person name="Sharma M."/>
            <person name="Sharma R."/>
            <person name="Ronald P.C."/>
            <person name="Panaud O."/>
            <person name="Kellogg E.A."/>
            <person name="Brutnell T.P."/>
            <person name="Doust A.N."/>
            <person name="Tuskan G.A."/>
            <person name="Rokhsar D."/>
            <person name="Devos K.M."/>
        </authorList>
    </citation>
    <scope>NUCLEOTIDE SEQUENCE [LARGE SCALE GENOMIC DNA]</scope>
    <source>
        <strain evidence="2">cv. Yugu1</strain>
    </source>
</reference>
<dbReference type="EnsemblPlants" id="KQL24574">
    <property type="protein sequence ID" value="KQL24574"/>
    <property type="gene ID" value="SETIT_033501mg"/>
</dbReference>
<dbReference type="EMBL" id="AGNK02001098">
    <property type="status" value="NOT_ANNOTATED_CDS"/>
    <property type="molecule type" value="Genomic_DNA"/>
</dbReference>
<dbReference type="AlphaFoldDB" id="K4A3P8"/>
<dbReference type="InParanoid" id="K4A3P8"/>
<dbReference type="Proteomes" id="UP000004995">
    <property type="component" value="Unassembled WGS sequence"/>
</dbReference>